<proteinExistence type="inferred from homology"/>
<dbReference type="AlphaFoldDB" id="A0A6B0TC90"/>
<reference evidence="3 4" key="1">
    <citation type="submission" date="2019-12" db="EMBL/GenBank/DDBJ databases">
        <title>Isolation and characterization of three novel carbon monoxide-oxidizing members of Halobacteria from salione crusts and soils.</title>
        <authorList>
            <person name="Myers M.R."/>
            <person name="King G.M."/>
        </authorList>
    </citation>
    <scope>NUCLEOTIDE SEQUENCE [LARGE SCALE GENOMIC DNA]</scope>
    <source>
        <strain evidence="3 4">WSH3</strain>
    </source>
</reference>
<dbReference type="CDD" id="cd00293">
    <property type="entry name" value="USP-like"/>
    <property type="match status" value="1"/>
</dbReference>
<dbReference type="Proteomes" id="UP000466535">
    <property type="component" value="Unassembled WGS sequence"/>
</dbReference>
<organism evidence="3 4">
    <name type="scientific">Halovenus carboxidivorans</name>
    <dbReference type="NCBI Taxonomy" id="2692199"/>
    <lineage>
        <taxon>Archaea</taxon>
        <taxon>Methanobacteriati</taxon>
        <taxon>Methanobacteriota</taxon>
        <taxon>Stenosarchaea group</taxon>
        <taxon>Halobacteria</taxon>
        <taxon>Halobacteriales</taxon>
        <taxon>Haloarculaceae</taxon>
        <taxon>Halovenus</taxon>
    </lineage>
</organism>
<dbReference type="InterPro" id="IPR014729">
    <property type="entry name" value="Rossmann-like_a/b/a_fold"/>
</dbReference>
<keyword evidence="4" id="KW-1185">Reference proteome</keyword>
<evidence type="ECO:0000313" key="4">
    <source>
        <dbReference type="Proteomes" id="UP000466535"/>
    </source>
</evidence>
<dbReference type="PANTHER" id="PTHR46268">
    <property type="entry name" value="STRESS RESPONSE PROTEIN NHAX"/>
    <property type="match status" value="1"/>
</dbReference>
<dbReference type="InterPro" id="IPR006016">
    <property type="entry name" value="UspA"/>
</dbReference>
<evidence type="ECO:0000313" key="3">
    <source>
        <dbReference type="EMBL" id="MXR53012.1"/>
    </source>
</evidence>
<dbReference type="EMBL" id="WUUT01000007">
    <property type="protein sequence ID" value="MXR53012.1"/>
    <property type="molecule type" value="Genomic_DNA"/>
</dbReference>
<comment type="similarity">
    <text evidence="1">Belongs to the universal stress protein A family.</text>
</comment>
<protein>
    <submittedName>
        <fullName evidence="3">Universal stress protein</fullName>
    </submittedName>
</protein>
<comment type="caution">
    <text evidence="3">The sequence shown here is derived from an EMBL/GenBank/DDBJ whole genome shotgun (WGS) entry which is preliminary data.</text>
</comment>
<sequence>MDQTILLAVDGSDQSTQAANYALALAEKEGARLHAIHVVDTNSTPEPTRSTAELATIQVEERGQEQLRQIEAACLDRDITVETVSCHGTLTEELARYAEEIDADQIVLGYRNRRIPSNSRLMDSLTAEVVRP</sequence>
<dbReference type="PANTHER" id="PTHR46268:SF6">
    <property type="entry name" value="UNIVERSAL STRESS PROTEIN UP12"/>
    <property type="match status" value="1"/>
</dbReference>
<feature type="domain" description="UspA" evidence="2">
    <location>
        <begin position="3"/>
        <end position="131"/>
    </location>
</feature>
<accession>A0A6B0TC90</accession>
<gene>
    <name evidence="3" type="ORF">GRX03_15540</name>
</gene>
<dbReference type="Pfam" id="PF00582">
    <property type="entry name" value="Usp"/>
    <property type="match status" value="1"/>
</dbReference>
<dbReference type="RefSeq" id="WP_159765233.1">
    <property type="nucleotide sequence ID" value="NZ_WUUT01000007.1"/>
</dbReference>
<dbReference type="SUPFAM" id="SSF52402">
    <property type="entry name" value="Adenine nucleotide alpha hydrolases-like"/>
    <property type="match status" value="1"/>
</dbReference>
<evidence type="ECO:0000256" key="1">
    <source>
        <dbReference type="ARBA" id="ARBA00008791"/>
    </source>
</evidence>
<dbReference type="OrthoDB" id="105697at2157"/>
<dbReference type="Gene3D" id="3.40.50.620">
    <property type="entry name" value="HUPs"/>
    <property type="match status" value="1"/>
</dbReference>
<name>A0A6B0TC90_9EURY</name>
<evidence type="ECO:0000259" key="2">
    <source>
        <dbReference type="Pfam" id="PF00582"/>
    </source>
</evidence>